<dbReference type="InterPro" id="IPR044824">
    <property type="entry name" value="MAIN-like"/>
</dbReference>
<keyword evidence="2" id="KW-1185">Reference proteome</keyword>
<name>A0ABU6WIN8_9FABA</name>
<sequence>MSDSWDLLVSMLVEMMRFETHTFHMLPRECTVTLEDIGMITLMASRAITSDWDDICERQIGVVTSKEPKEEYHQSDRVMRQFGLDQPIPDRSHHQDHLHLIRLFDRAEDIWHVIHVDYIRTWDPERIQQRHHS</sequence>
<dbReference type="PANTHER" id="PTHR46033:SF8">
    <property type="entry name" value="PROTEIN MAINTENANCE OF MERISTEMS-LIKE"/>
    <property type="match status" value="1"/>
</dbReference>
<organism evidence="1 2">
    <name type="scientific">Stylosanthes scabra</name>
    <dbReference type="NCBI Taxonomy" id="79078"/>
    <lineage>
        <taxon>Eukaryota</taxon>
        <taxon>Viridiplantae</taxon>
        <taxon>Streptophyta</taxon>
        <taxon>Embryophyta</taxon>
        <taxon>Tracheophyta</taxon>
        <taxon>Spermatophyta</taxon>
        <taxon>Magnoliopsida</taxon>
        <taxon>eudicotyledons</taxon>
        <taxon>Gunneridae</taxon>
        <taxon>Pentapetalae</taxon>
        <taxon>rosids</taxon>
        <taxon>fabids</taxon>
        <taxon>Fabales</taxon>
        <taxon>Fabaceae</taxon>
        <taxon>Papilionoideae</taxon>
        <taxon>50 kb inversion clade</taxon>
        <taxon>dalbergioids sensu lato</taxon>
        <taxon>Dalbergieae</taxon>
        <taxon>Pterocarpus clade</taxon>
        <taxon>Stylosanthes</taxon>
    </lineage>
</organism>
<dbReference type="PANTHER" id="PTHR46033">
    <property type="entry name" value="PROTEIN MAIN-LIKE 2"/>
    <property type="match status" value="1"/>
</dbReference>
<comment type="caution">
    <text evidence="1">The sequence shown here is derived from an EMBL/GenBank/DDBJ whole genome shotgun (WGS) entry which is preliminary data.</text>
</comment>
<protein>
    <recommendedName>
        <fullName evidence="3">Aminotransferase-like plant mobile domain-containing protein</fullName>
    </recommendedName>
</protein>
<evidence type="ECO:0008006" key="3">
    <source>
        <dbReference type="Google" id="ProtNLM"/>
    </source>
</evidence>
<dbReference type="EMBL" id="JASCZI010181650">
    <property type="protein sequence ID" value="MED6185127.1"/>
    <property type="molecule type" value="Genomic_DNA"/>
</dbReference>
<dbReference type="Proteomes" id="UP001341840">
    <property type="component" value="Unassembled WGS sequence"/>
</dbReference>
<reference evidence="1 2" key="1">
    <citation type="journal article" date="2023" name="Plants (Basel)">
        <title>Bridging the Gap: Combining Genomics and Transcriptomics Approaches to Understand Stylosanthes scabra, an Orphan Legume from the Brazilian Caatinga.</title>
        <authorList>
            <person name="Ferreira-Neto J.R.C."/>
            <person name="da Silva M.D."/>
            <person name="Binneck E."/>
            <person name="de Melo N.F."/>
            <person name="da Silva R.H."/>
            <person name="de Melo A.L.T.M."/>
            <person name="Pandolfi V."/>
            <person name="Bustamante F.O."/>
            <person name="Brasileiro-Vidal A.C."/>
            <person name="Benko-Iseppon A.M."/>
        </authorList>
    </citation>
    <scope>NUCLEOTIDE SEQUENCE [LARGE SCALE GENOMIC DNA]</scope>
    <source>
        <tissue evidence="1">Leaves</tissue>
    </source>
</reference>
<gene>
    <name evidence="1" type="ORF">PIB30_054013</name>
</gene>
<evidence type="ECO:0000313" key="1">
    <source>
        <dbReference type="EMBL" id="MED6185127.1"/>
    </source>
</evidence>
<evidence type="ECO:0000313" key="2">
    <source>
        <dbReference type="Proteomes" id="UP001341840"/>
    </source>
</evidence>
<proteinExistence type="predicted"/>
<accession>A0ABU6WIN8</accession>